<dbReference type="GO" id="GO:0051539">
    <property type="term" value="F:4 iron, 4 sulfur cluster binding"/>
    <property type="evidence" value="ECO:0007669"/>
    <property type="project" value="UniProtKB-KW"/>
</dbReference>
<evidence type="ECO:0000256" key="8">
    <source>
        <dbReference type="ARBA" id="ARBA00023004"/>
    </source>
</evidence>
<dbReference type="SUPFAM" id="SSF54862">
    <property type="entry name" value="4Fe-4S ferredoxins"/>
    <property type="match status" value="1"/>
</dbReference>
<dbReference type="Gene3D" id="3.30.70.20">
    <property type="match status" value="1"/>
</dbReference>
<dbReference type="STRING" id="389348.PNK_1751"/>
<dbReference type="Pfam" id="PF01568">
    <property type="entry name" value="Molydop_binding"/>
    <property type="match status" value="1"/>
</dbReference>
<feature type="domain" description="2Fe-2S ferredoxin-type" evidence="13">
    <location>
        <begin position="6"/>
        <end position="84"/>
    </location>
</feature>
<dbReference type="AlphaFoldDB" id="A0A0U5JCX7"/>
<dbReference type="PROSITE" id="PS00643">
    <property type="entry name" value="COMPLEX1_75K_3"/>
    <property type="match status" value="1"/>
</dbReference>
<keyword evidence="3 12" id="KW-0004">4Fe-4S</keyword>
<keyword evidence="17" id="KW-1185">Reference proteome</keyword>
<dbReference type="RefSeq" id="WP_059061520.1">
    <property type="nucleotide sequence ID" value="NZ_LN879502.1"/>
</dbReference>
<evidence type="ECO:0000256" key="12">
    <source>
        <dbReference type="RuleBase" id="RU003525"/>
    </source>
</evidence>
<evidence type="ECO:0000256" key="4">
    <source>
        <dbReference type="ARBA" id="ARBA00022714"/>
    </source>
</evidence>
<dbReference type="PROSITE" id="PS51839">
    <property type="entry name" value="4FE4S_HC3"/>
    <property type="match status" value="1"/>
</dbReference>
<dbReference type="InterPro" id="IPR006656">
    <property type="entry name" value="Mopterin_OxRdtase"/>
</dbReference>
<dbReference type="InterPro" id="IPR050123">
    <property type="entry name" value="Prok_molybdopt-oxidoreductase"/>
</dbReference>
<keyword evidence="16" id="KW-0560">Oxidoreductase</keyword>
<dbReference type="InterPro" id="IPR000283">
    <property type="entry name" value="NADH_UbQ_OxRdtase_75kDa_su_CS"/>
</dbReference>
<dbReference type="Gene3D" id="2.40.40.20">
    <property type="match status" value="1"/>
</dbReference>
<dbReference type="SMART" id="SM00929">
    <property type="entry name" value="NADH-G_4Fe-4S_3"/>
    <property type="match status" value="1"/>
</dbReference>
<comment type="function">
    <text evidence="12">NDH-1 shuttles electrons from NADH, via FMN and iron-sulfur (Fe-S) centers, to quinones in the respiratory chain. Couples the redox reaction to proton translocation (for every two electrons transferred, four hydrogen ions are translocated across the cytoplasmic membrane), and thus conserves the redox energy in a proton gradient.</text>
</comment>
<dbReference type="KEGG" id="pnl:PNK_1751"/>
<evidence type="ECO:0000256" key="6">
    <source>
        <dbReference type="ARBA" id="ARBA00022723"/>
    </source>
</evidence>
<dbReference type="GO" id="GO:0016020">
    <property type="term" value="C:membrane"/>
    <property type="evidence" value="ECO:0007669"/>
    <property type="project" value="InterPro"/>
</dbReference>
<dbReference type="GO" id="GO:0042773">
    <property type="term" value="P:ATP synthesis coupled electron transport"/>
    <property type="evidence" value="ECO:0007669"/>
    <property type="project" value="InterPro"/>
</dbReference>
<dbReference type="Proteomes" id="UP000069902">
    <property type="component" value="Chromosome cPNK"/>
</dbReference>
<dbReference type="Pfam" id="PF22117">
    <property type="entry name" value="Fer4_Nqo3"/>
    <property type="match status" value="1"/>
</dbReference>
<dbReference type="GO" id="GO:0043546">
    <property type="term" value="F:molybdopterin cofactor binding"/>
    <property type="evidence" value="ECO:0007669"/>
    <property type="project" value="InterPro"/>
</dbReference>
<dbReference type="GO" id="GO:0003954">
    <property type="term" value="F:NADH dehydrogenase activity"/>
    <property type="evidence" value="ECO:0007669"/>
    <property type="project" value="TreeGrafter"/>
</dbReference>
<dbReference type="InterPro" id="IPR006657">
    <property type="entry name" value="MoPterin_dinucl-bd_dom"/>
</dbReference>
<dbReference type="Pfam" id="PF13510">
    <property type="entry name" value="Fer2_4"/>
    <property type="match status" value="1"/>
</dbReference>
<keyword evidence="16" id="KW-0830">Ubiquinone</keyword>
<dbReference type="CDD" id="cd02775">
    <property type="entry name" value="MopB_CT"/>
    <property type="match status" value="1"/>
</dbReference>
<dbReference type="GO" id="GO:0048038">
    <property type="term" value="F:quinone binding"/>
    <property type="evidence" value="ECO:0007669"/>
    <property type="project" value="UniProtKB-UniRule"/>
</dbReference>
<keyword evidence="5 12" id="KW-0874">Quinone</keyword>
<dbReference type="Gene3D" id="2.20.25.90">
    <property type="entry name" value="ADC-like domains"/>
    <property type="match status" value="1"/>
</dbReference>
<keyword evidence="9 12" id="KW-0411">Iron-sulfur</keyword>
<dbReference type="InterPro" id="IPR019574">
    <property type="entry name" value="NADH_UbQ_OxRdtase_Gsu_4Fe4S-bd"/>
</dbReference>
<keyword evidence="4 12" id="KW-0001">2Fe-2S</keyword>
<dbReference type="Pfam" id="PF04879">
    <property type="entry name" value="Molybdop_Fe4S4"/>
    <property type="match status" value="1"/>
</dbReference>
<keyword evidence="10 12" id="KW-0520">NAD</keyword>
<dbReference type="InParanoid" id="A0A0U5JCX7"/>
<dbReference type="PROSITE" id="PS00642">
    <property type="entry name" value="COMPLEX1_75K_2"/>
    <property type="match status" value="1"/>
</dbReference>
<comment type="cofactor">
    <cofactor evidence="1 12">
        <name>[4Fe-4S] cluster</name>
        <dbReference type="ChEBI" id="CHEBI:49883"/>
    </cofactor>
</comment>
<dbReference type="PANTHER" id="PTHR43105">
    <property type="entry name" value="RESPIRATORY NITRATE REDUCTASE"/>
    <property type="match status" value="1"/>
</dbReference>
<dbReference type="PANTHER" id="PTHR43105:SF12">
    <property type="entry name" value="NADH-QUINONE OXIDOREDUCTASE SUBUNIT G"/>
    <property type="match status" value="1"/>
</dbReference>
<dbReference type="NCBIfam" id="TIGR01973">
    <property type="entry name" value="NuoG"/>
    <property type="match status" value="1"/>
</dbReference>
<dbReference type="InterPro" id="IPR054351">
    <property type="entry name" value="NADH_UbQ_OxRdtase_ferredoxin"/>
</dbReference>
<accession>A0A0U5JCX7</accession>
<comment type="similarity">
    <text evidence="2 12">Belongs to the complex I 75 kDa subunit family.</text>
</comment>
<evidence type="ECO:0000259" key="15">
    <source>
        <dbReference type="PROSITE" id="PS51839"/>
    </source>
</evidence>
<dbReference type="FunCoup" id="A0A0U5JCX7">
    <property type="interactions" value="144"/>
</dbReference>
<evidence type="ECO:0000256" key="10">
    <source>
        <dbReference type="ARBA" id="ARBA00023027"/>
    </source>
</evidence>
<dbReference type="GO" id="GO:0008137">
    <property type="term" value="F:NADH dehydrogenase (ubiquinone) activity"/>
    <property type="evidence" value="ECO:0007669"/>
    <property type="project" value="UniProtKB-UniRule"/>
</dbReference>
<gene>
    <name evidence="16" type="primary">nuoG</name>
    <name evidence="16" type="ORF">PNK_1751</name>
</gene>
<protein>
    <recommendedName>
        <fullName evidence="12">NADH-quinone oxidoreductase</fullName>
        <ecNumber evidence="12">7.1.1.-</ecNumber>
    </recommendedName>
</protein>
<proteinExistence type="inferred from homology"/>
<evidence type="ECO:0000256" key="1">
    <source>
        <dbReference type="ARBA" id="ARBA00001966"/>
    </source>
</evidence>
<feature type="domain" description="4Fe-4S His(Cys)3-ligated-type" evidence="15">
    <location>
        <begin position="84"/>
        <end position="123"/>
    </location>
</feature>
<evidence type="ECO:0000256" key="2">
    <source>
        <dbReference type="ARBA" id="ARBA00005404"/>
    </source>
</evidence>
<dbReference type="PROSITE" id="PS51085">
    <property type="entry name" value="2FE2S_FER_2"/>
    <property type="match status" value="1"/>
</dbReference>
<comment type="catalytic activity">
    <reaction evidence="11 12">
        <text>a quinone + NADH + 5 H(+)(in) = a quinol + NAD(+) + 4 H(+)(out)</text>
        <dbReference type="Rhea" id="RHEA:57888"/>
        <dbReference type="ChEBI" id="CHEBI:15378"/>
        <dbReference type="ChEBI" id="CHEBI:24646"/>
        <dbReference type="ChEBI" id="CHEBI:57540"/>
        <dbReference type="ChEBI" id="CHEBI:57945"/>
        <dbReference type="ChEBI" id="CHEBI:132124"/>
    </reaction>
</comment>
<dbReference type="InterPro" id="IPR036010">
    <property type="entry name" value="2Fe-2S_ferredoxin-like_sf"/>
</dbReference>
<evidence type="ECO:0000313" key="16">
    <source>
        <dbReference type="EMBL" id="CUI17358.1"/>
    </source>
</evidence>
<dbReference type="GO" id="GO:0046872">
    <property type="term" value="F:metal ion binding"/>
    <property type="evidence" value="ECO:0007669"/>
    <property type="project" value="UniProtKB-UniRule"/>
</dbReference>
<dbReference type="SUPFAM" id="SSF50692">
    <property type="entry name" value="ADC-like"/>
    <property type="match status" value="1"/>
</dbReference>
<organism evidence="16 17">
    <name type="scientific">Candidatus Protochlamydia naegleriophila</name>
    <dbReference type="NCBI Taxonomy" id="389348"/>
    <lineage>
        <taxon>Bacteria</taxon>
        <taxon>Pseudomonadati</taxon>
        <taxon>Chlamydiota</taxon>
        <taxon>Chlamydiia</taxon>
        <taxon>Parachlamydiales</taxon>
        <taxon>Parachlamydiaceae</taxon>
        <taxon>Candidatus Protochlamydia</taxon>
    </lineage>
</organism>
<reference evidence="17" key="1">
    <citation type="submission" date="2015-09" db="EMBL/GenBank/DDBJ databases">
        <authorList>
            <person name="Bertelli C."/>
        </authorList>
    </citation>
    <scope>NUCLEOTIDE SEQUENCE [LARGE SCALE GENOMIC DNA]</scope>
    <source>
        <strain evidence="17">KNic</strain>
    </source>
</reference>
<keyword evidence="8 12" id="KW-0408">Iron</keyword>
<dbReference type="Pfam" id="PF00384">
    <property type="entry name" value="Molybdopterin"/>
    <property type="match status" value="1"/>
</dbReference>
<evidence type="ECO:0000256" key="7">
    <source>
        <dbReference type="ARBA" id="ARBA00022967"/>
    </source>
</evidence>
<dbReference type="InterPro" id="IPR001041">
    <property type="entry name" value="2Fe-2S_ferredoxin-type"/>
</dbReference>
<dbReference type="GO" id="GO:0051537">
    <property type="term" value="F:2 iron, 2 sulfur cluster binding"/>
    <property type="evidence" value="ECO:0007669"/>
    <property type="project" value="UniProtKB-UniRule"/>
</dbReference>
<evidence type="ECO:0000256" key="5">
    <source>
        <dbReference type="ARBA" id="ARBA00022719"/>
    </source>
</evidence>
<dbReference type="InterPro" id="IPR006963">
    <property type="entry name" value="Mopterin_OxRdtase_4Fe-4S_dom"/>
</dbReference>
<dbReference type="SMART" id="SM00926">
    <property type="entry name" value="Molybdop_Fe4S4"/>
    <property type="match status" value="1"/>
</dbReference>
<dbReference type="CDD" id="cd00207">
    <property type="entry name" value="fer2"/>
    <property type="match status" value="1"/>
</dbReference>
<evidence type="ECO:0000313" key="17">
    <source>
        <dbReference type="Proteomes" id="UP000069902"/>
    </source>
</evidence>
<dbReference type="PROSITE" id="PS00641">
    <property type="entry name" value="COMPLEX1_75K_1"/>
    <property type="match status" value="1"/>
</dbReference>
<dbReference type="InterPro" id="IPR010228">
    <property type="entry name" value="NADH_UbQ_OxRdtase_Gsu"/>
</dbReference>
<keyword evidence="6 12" id="KW-0479">Metal-binding</keyword>
<feature type="domain" description="4Fe-4S Mo/W bis-MGD-type" evidence="14">
    <location>
        <begin position="222"/>
        <end position="278"/>
    </location>
</feature>
<evidence type="ECO:0000259" key="14">
    <source>
        <dbReference type="PROSITE" id="PS51669"/>
    </source>
</evidence>
<evidence type="ECO:0000256" key="11">
    <source>
        <dbReference type="ARBA" id="ARBA00047712"/>
    </source>
</evidence>
<dbReference type="EC" id="7.1.1.-" evidence="12"/>
<dbReference type="FunFam" id="3.10.20.740:FF:000001">
    <property type="entry name" value="NADH-quinone oxidoreductase subunit G"/>
    <property type="match status" value="1"/>
</dbReference>
<comment type="cofactor">
    <cofactor evidence="12">
        <name>[2Fe-2S] cluster</name>
        <dbReference type="ChEBI" id="CHEBI:190135"/>
    </cofactor>
    <text evidence="12">Binds 1 [2Fe-2S] cluster per subunit.</text>
</comment>
<dbReference type="Gene3D" id="3.10.20.740">
    <property type="match status" value="1"/>
</dbReference>
<dbReference type="InterPro" id="IPR009010">
    <property type="entry name" value="Asp_de-COase-like_dom_sf"/>
</dbReference>
<sequence length="770" mass="84695">MTVETSMINLTIDGKAISVPKGTTVYQAAKLMGIDIPIFCYQDRMPPFGACRMCLVEVEKMNKPQTSCTLEAAEGMVVKTQSSTAVEAREGILELLLINHPLDCPICDRGGECPLQDQTLKHGPGESQFFEDKRRFVKPLPLGPVLMLDRERCIVCARCTRFGDLVAGDHALEMKERGFKTEVGTPDNLPAESKFIGNTISLCPVGALTSQVYRFRARPWDNDPSPSTCTLCPVGCSLTLDSRDGEIVRTRSRENRAVNDIWLCDKGWFGYEYVTDPSRLQTPLIRKSGELQPASWEEALSLIASKMQIAKAKQKIAGIGGNPLTTEENYLFQELIRKGAGVNHIDHRVGMPIINLEEEILAPGMEQSIGECESLSFAILLGVDLTEEFPVIWLRLKQAINHGTKVLFMGNFAPEMARHLTKTVLHAPGRELEALNQHLSTLNEWAQGGKKGAIFVGSQYLANPNRAVILNKLLNMRQGYPHLTLNILEGKGNSMGARLAGMRPDLGPLGSKIANPGLNAVQVLETAAESGWDFLYVAGANPAKRYPEKLWQPARKKMGFLVVQDLFLTETASQADVVLPTLSSLEKAGSFINIEQRIQALHPGKEIPPDRYSDAAIFLAIAEKLGLYLTFEPAFSAFMEHTHLAIKHQDTSAEKIGIKASVQSSGGLKAVFSTALFDNGVRMKHDPHLIQLAKASRLRMHPKEAEKKGLQNGDMVLLTANGQSIRAKIKYDSQVAEETVVIPLGFDEIPAHELGVNLMNGMSIDIQKEV</sequence>
<evidence type="ECO:0000256" key="3">
    <source>
        <dbReference type="ARBA" id="ARBA00022485"/>
    </source>
</evidence>
<keyword evidence="7 12" id="KW-1278">Translocase</keyword>
<dbReference type="PATRIC" id="fig|389348.3.peg.1967"/>
<evidence type="ECO:0000256" key="9">
    <source>
        <dbReference type="ARBA" id="ARBA00023014"/>
    </source>
</evidence>
<dbReference type="Pfam" id="PF10588">
    <property type="entry name" value="NADH-G_4Fe-4S_3"/>
    <property type="match status" value="1"/>
</dbReference>
<name>A0A0U5JCX7_9BACT</name>
<dbReference type="PROSITE" id="PS51669">
    <property type="entry name" value="4FE4S_MOW_BIS_MGD"/>
    <property type="match status" value="1"/>
</dbReference>
<dbReference type="EMBL" id="LN879502">
    <property type="protein sequence ID" value="CUI17358.1"/>
    <property type="molecule type" value="Genomic_DNA"/>
</dbReference>
<dbReference type="SUPFAM" id="SSF54292">
    <property type="entry name" value="2Fe-2S ferredoxin-like"/>
    <property type="match status" value="1"/>
</dbReference>
<evidence type="ECO:0000259" key="13">
    <source>
        <dbReference type="PROSITE" id="PS51085"/>
    </source>
</evidence>
<dbReference type="Gene3D" id="3.40.50.740">
    <property type="match status" value="2"/>
</dbReference>
<dbReference type="SUPFAM" id="SSF53706">
    <property type="entry name" value="Formate dehydrogenase/DMSO reductase, domains 1-3"/>
    <property type="match status" value="1"/>
</dbReference>